<sequence length="124" mass="14194">LVEIICSSCQSQMFDNFHLKAFKQFWKPNPEQPAMCVYGEAYASDCAAEFEQTVYESISESVSGEEEVENIVIWVMVWSDSTHLAQFGTASLWPIYIYISNLSKYIRCNRSAFTANHLVYIPSI</sequence>
<accession>A0A4S8MGH5</accession>
<dbReference type="OrthoDB" id="3208495at2759"/>
<dbReference type="InterPro" id="IPR041078">
    <property type="entry name" value="Plavaka"/>
</dbReference>
<evidence type="ECO:0000313" key="1">
    <source>
        <dbReference type="EMBL" id="THV01765.1"/>
    </source>
</evidence>
<feature type="non-terminal residue" evidence="1">
    <location>
        <position position="124"/>
    </location>
</feature>
<keyword evidence="2" id="KW-1185">Reference proteome</keyword>
<organism evidence="1 2">
    <name type="scientific">Dendrothele bispora (strain CBS 962.96)</name>
    <dbReference type="NCBI Taxonomy" id="1314807"/>
    <lineage>
        <taxon>Eukaryota</taxon>
        <taxon>Fungi</taxon>
        <taxon>Dikarya</taxon>
        <taxon>Basidiomycota</taxon>
        <taxon>Agaricomycotina</taxon>
        <taxon>Agaricomycetes</taxon>
        <taxon>Agaricomycetidae</taxon>
        <taxon>Agaricales</taxon>
        <taxon>Agaricales incertae sedis</taxon>
        <taxon>Dendrothele</taxon>
    </lineage>
</organism>
<gene>
    <name evidence="1" type="ORF">K435DRAFT_606049</name>
</gene>
<feature type="non-terminal residue" evidence="1">
    <location>
        <position position="1"/>
    </location>
</feature>
<proteinExistence type="predicted"/>
<reference evidence="1 2" key="1">
    <citation type="journal article" date="2019" name="Nat. Ecol. Evol.">
        <title>Megaphylogeny resolves global patterns of mushroom evolution.</title>
        <authorList>
            <person name="Varga T."/>
            <person name="Krizsan K."/>
            <person name="Foldi C."/>
            <person name="Dima B."/>
            <person name="Sanchez-Garcia M."/>
            <person name="Sanchez-Ramirez S."/>
            <person name="Szollosi G.J."/>
            <person name="Szarkandi J.G."/>
            <person name="Papp V."/>
            <person name="Albert L."/>
            <person name="Andreopoulos W."/>
            <person name="Angelini C."/>
            <person name="Antonin V."/>
            <person name="Barry K.W."/>
            <person name="Bougher N.L."/>
            <person name="Buchanan P."/>
            <person name="Buyck B."/>
            <person name="Bense V."/>
            <person name="Catcheside P."/>
            <person name="Chovatia M."/>
            <person name="Cooper J."/>
            <person name="Damon W."/>
            <person name="Desjardin D."/>
            <person name="Finy P."/>
            <person name="Geml J."/>
            <person name="Haridas S."/>
            <person name="Hughes K."/>
            <person name="Justo A."/>
            <person name="Karasinski D."/>
            <person name="Kautmanova I."/>
            <person name="Kiss B."/>
            <person name="Kocsube S."/>
            <person name="Kotiranta H."/>
            <person name="LaButti K.M."/>
            <person name="Lechner B.E."/>
            <person name="Liimatainen K."/>
            <person name="Lipzen A."/>
            <person name="Lukacs Z."/>
            <person name="Mihaltcheva S."/>
            <person name="Morgado L.N."/>
            <person name="Niskanen T."/>
            <person name="Noordeloos M.E."/>
            <person name="Ohm R.A."/>
            <person name="Ortiz-Santana B."/>
            <person name="Ovrebo C."/>
            <person name="Racz N."/>
            <person name="Riley R."/>
            <person name="Savchenko A."/>
            <person name="Shiryaev A."/>
            <person name="Soop K."/>
            <person name="Spirin V."/>
            <person name="Szebenyi C."/>
            <person name="Tomsovsky M."/>
            <person name="Tulloss R.E."/>
            <person name="Uehling J."/>
            <person name="Grigoriev I.V."/>
            <person name="Vagvolgyi C."/>
            <person name="Papp T."/>
            <person name="Martin F.M."/>
            <person name="Miettinen O."/>
            <person name="Hibbett D.S."/>
            <person name="Nagy L.G."/>
        </authorList>
    </citation>
    <scope>NUCLEOTIDE SEQUENCE [LARGE SCALE GENOMIC DNA]</scope>
    <source>
        <strain evidence="1 2">CBS 962.96</strain>
    </source>
</reference>
<name>A0A4S8MGH5_DENBC</name>
<dbReference type="AlphaFoldDB" id="A0A4S8MGH5"/>
<dbReference type="Proteomes" id="UP000297245">
    <property type="component" value="Unassembled WGS sequence"/>
</dbReference>
<dbReference type="EMBL" id="ML179085">
    <property type="protein sequence ID" value="THV01765.1"/>
    <property type="molecule type" value="Genomic_DNA"/>
</dbReference>
<protein>
    <submittedName>
        <fullName evidence="1">Uncharacterized protein</fullName>
    </submittedName>
</protein>
<evidence type="ECO:0000313" key="2">
    <source>
        <dbReference type="Proteomes" id="UP000297245"/>
    </source>
</evidence>
<dbReference type="Pfam" id="PF18759">
    <property type="entry name" value="Plavaka"/>
    <property type="match status" value="1"/>
</dbReference>